<evidence type="ECO:0000313" key="3">
    <source>
        <dbReference type="EMBL" id="KAK3323191.1"/>
    </source>
</evidence>
<comment type="caution">
    <text evidence="3">The sequence shown here is derived from an EMBL/GenBank/DDBJ whole genome shotgun (WGS) entry which is preliminary data.</text>
</comment>
<dbReference type="Pfam" id="PF00106">
    <property type="entry name" value="adh_short"/>
    <property type="match status" value="1"/>
</dbReference>
<feature type="region of interest" description="Disordered" evidence="2">
    <location>
        <begin position="406"/>
        <end position="426"/>
    </location>
</feature>
<evidence type="ECO:0008006" key="5">
    <source>
        <dbReference type="Google" id="ProtNLM"/>
    </source>
</evidence>
<evidence type="ECO:0000256" key="1">
    <source>
        <dbReference type="ARBA" id="ARBA00006484"/>
    </source>
</evidence>
<proteinExistence type="inferred from homology"/>
<dbReference type="PANTHER" id="PTHR43544:SF2">
    <property type="entry name" value="OXIDOREDUCTASE"/>
    <property type="match status" value="1"/>
</dbReference>
<name>A0AAE0M8A6_9PEZI</name>
<dbReference type="InterPro" id="IPR002347">
    <property type="entry name" value="SDR_fam"/>
</dbReference>
<reference evidence="3" key="1">
    <citation type="journal article" date="2023" name="Mol. Phylogenet. Evol.">
        <title>Genome-scale phylogeny and comparative genomics of the fungal order Sordariales.</title>
        <authorList>
            <person name="Hensen N."/>
            <person name="Bonometti L."/>
            <person name="Westerberg I."/>
            <person name="Brannstrom I.O."/>
            <person name="Guillou S."/>
            <person name="Cros-Aarteil S."/>
            <person name="Calhoun S."/>
            <person name="Haridas S."/>
            <person name="Kuo A."/>
            <person name="Mondo S."/>
            <person name="Pangilinan J."/>
            <person name="Riley R."/>
            <person name="LaButti K."/>
            <person name="Andreopoulos B."/>
            <person name="Lipzen A."/>
            <person name="Chen C."/>
            <person name="Yan M."/>
            <person name="Daum C."/>
            <person name="Ng V."/>
            <person name="Clum A."/>
            <person name="Steindorff A."/>
            <person name="Ohm R.A."/>
            <person name="Martin F."/>
            <person name="Silar P."/>
            <person name="Natvig D.O."/>
            <person name="Lalanne C."/>
            <person name="Gautier V."/>
            <person name="Ament-Velasquez S.L."/>
            <person name="Kruys A."/>
            <person name="Hutchinson M.I."/>
            <person name="Powell A.J."/>
            <person name="Barry K."/>
            <person name="Miller A.N."/>
            <person name="Grigoriev I.V."/>
            <person name="Debuchy R."/>
            <person name="Gladieux P."/>
            <person name="Hiltunen Thoren M."/>
            <person name="Johannesson H."/>
        </authorList>
    </citation>
    <scope>NUCLEOTIDE SEQUENCE</scope>
    <source>
        <strain evidence="3">SMH4131-1</strain>
    </source>
</reference>
<dbReference type="GO" id="GO:0005737">
    <property type="term" value="C:cytoplasm"/>
    <property type="evidence" value="ECO:0007669"/>
    <property type="project" value="TreeGrafter"/>
</dbReference>
<comment type="similarity">
    <text evidence="1">Belongs to the short-chain dehydrogenases/reductases (SDR) family.</text>
</comment>
<dbReference type="Proteomes" id="UP001286456">
    <property type="component" value="Unassembled WGS sequence"/>
</dbReference>
<feature type="compositionally biased region" description="Polar residues" evidence="2">
    <location>
        <begin position="406"/>
        <end position="419"/>
    </location>
</feature>
<dbReference type="SUPFAM" id="SSF51735">
    <property type="entry name" value="NAD(P)-binding Rossmann-fold domains"/>
    <property type="match status" value="1"/>
</dbReference>
<dbReference type="EMBL" id="JAUEPO010000004">
    <property type="protein sequence ID" value="KAK3323191.1"/>
    <property type="molecule type" value="Genomic_DNA"/>
</dbReference>
<evidence type="ECO:0000313" key="4">
    <source>
        <dbReference type="Proteomes" id="UP001286456"/>
    </source>
</evidence>
<keyword evidence="4" id="KW-1185">Reference proteome</keyword>
<dbReference type="Gene3D" id="3.40.50.720">
    <property type="entry name" value="NAD(P)-binding Rossmann-like Domain"/>
    <property type="match status" value="1"/>
</dbReference>
<sequence length="622" mass="69430">MEDSRKTCKINSYWDEFLATHSPEDIAKQMLKDAQRVDEGEMPSPLAMHLPAPSTAAALEIGKYLTPSPDLPVDLQRFFYDKIRSRLQRSIEEAKNDEDVPLPEDGYLIAGDFTKTVPPSHAYRRLRLPPDATEPTKEEAENALKVLRYVGATAKRIYPEIERTIHLVEHRFGIHVEELQPTHEDITTVETWDKEVAKYHALRPPTRQNVCYHCQYLLIDPHPLYKHMCRACGAFNLAGSAISLPHSLQIPSMTALVTGARINLGYLTALRLLRCGAYVIASTRYPNDAAIRYTQERDFAEWKDRLKIVGADFRRARDAFALAEATKCIIQSWGASTLDILINNAAQTLTDSVKKEERAVLYEQQQLQEAASTHLIFATPQQQTPYQPLVRAGISPLALYGGEIPPSSTTSSPNHQISLPPSKAITLPTNVKDDGRTELQPYFKSSWVQTLSEIPYEDIVSAHAINAFVPLLLCRELLPIMGTPRSTSPSNNNKPRKPQGYIINVSAREGMFENKPHHARKNGTHVHTNMAKAALNMITQTEAAAAWRGRGVAMNTVDPGYLSAAPEMDGLYDGRRPLSWEDGAGRVLWSVAVGEVEGRAVWGRFLRHYGADEVDSVALNKG</sequence>
<reference evidence="3" key="2">
    <citation type="submission" date="2023-06" db="EMBL/GenBank/DDBJ databases">
        <authorList>
            <consortium name="Lawrence Berkeley National Laboratory"/>
            <person name="Haridas S."/>
            <person name="Hensen N."/>
            <person name="Bonometti L."/>
            <person name="Westerberg I."/>
            <person name="Brannstrom I.O."/>
            <person name="Guillou S."/>
            <person name="Cros-Aarteil S."/>
            <person name="Calhoun S."/>
            <person name="Kuo A."/>
            <person name="Mondo S."/>
            <person name="Pangilinan J."/>
            <person name="Riley R."/>
            <person name="Labutti K."/>
            <person name="Andreopoulos B."/>
            <person name="Lipzen A."/>
            <person name="Chen C."/>
            <person name="Yanf M."/>
            <person name="Daum C."/>
            <person name="Ng V."/>
            <person name="Clum A."/>
            <person name="Steindorff A."/>
            <person name="Ohm R."/>
            <person name="Martin F."/>
            <person name="Silar P."/>
            <person name="Natvig D."/>
            <person name="Lalanne C."/>
            <person name="Gautier V."/>
            <person name="Ament-Velasquez S.L."/>
            <person name="Kruys A."/>
            <person name="Hutchinson M.I."/>
            <person name="Powell A.J."/>
            <person name="Barry K."/>
            <person name="Miller A.N."/>
            <person name="Grigoriev I.V."/>
            <person name="Debuchy R."/>
            <person name="Gladieux P."/>
            <person name="Thoren M.H."/>
            <person name="Johannesson H."/>
        </authorList>
    </citation>
    <scope>NUCLEOTIDE SEQUENCE</scope>
    <source>
        <strain evidence="3">SMH4131-1</strain>
    </source>
</reference>
<dbReference type="InterPro" id="IPR051468">
    <property type="entry name" value="Fungal_SecMetab_SDRs"/>
</dbReference>
<dbReference type="AlphaFoldDB" id="A0AAE0M8A6"/>
<dbReference type="CDD" id="cd05233">
    <property type="entry name" value="SDR_c"/>
    <property type="match status" value="1"/>
</dbReference>
<dbReference type="PANTHER" id="PTHR43544">
    <property type="entry name" value="SHORT-CHAIN DEHYDROGENASE/REDUCTASE"/>
    <property type="match status" value="1"/>
</dbReference>
<organism evidence="3 4">
    <name type="scientific">Cercophora scortea</name>
    <dbReference type="NCBI Taxonomy" id="314031"/>
    <lineage>
        <taxon>Eukaryota</taxon>
        <taxon>Fungi</taxon>
        <taxon>Dikarya</taxon>
        <taxon>Ascomycota</taxon>
        <taxon>Pezizomycotina</taxon>
        <taxon>Sordariomycetes</taxon>
        <taxon>Sordariomycetidae</taxon>
        <taxon>Sordariales</taxon>
        <taxon>Lasiosphaeriaceae</taxon>
        <taxon>Cercophora</taxon>
    </lineage>
</organism>
<gene>
    <name evidence="3" type="ORF">B0T19DRAFT_385457</name>
</gene>
<evidence type="ECO:0000256" key="2">
    <source>
        <dbReference type="SAM" id="MobiDB-lite"/>
    </source>
</evidence>
<dbReference type="GO" id="GO:0016491">
    <property type="term" value="F:oxidoreductase activity"/>
    <property type="evidence" value="ECO:0007669"/>
    <property type="project" value="TreeGrafter"/>
</dbReference>
<protein>
    <recommendedName>
        <fullName evidence="5">Short-chain dehydrogenase</fullName>
    </recommendedName>
</protein>
<dbReference type="InterPro" id="IPR036291">
    <property type="entry name" value="NAD(P)-bd_dom_sf"/>
</dbReference>
<accession>A0AAE0M8A6</accession>